<sequence>MLKAVFWRLAPLLLLTGCLRPAEPPVTAETVLQPTKAIVVHGFVCLAFSETMCTIEFGRLIGDGFSETDSQRIYAATRPENLLRYAGWGLPGAPNVGKKMGYYAHVVEPGPYALKLFSTFGNSRTHNYFLASKETNRPFARVDVEAGKINYLGDFTFNSTPFKDQPRVIHGEDRPAAEAYLATFPKLTGEWVVKPVRIEP</sequence>
<evidence type="ECO:0000313" key="2">
    <source>
        <dbReference type="Proteomes" id="UP000216361"/>
    </source>
</evidence>
<accession>A0A255XS89</accession>
<gene>
    <name evidence="1" type="ORF">CHR90_06950</name>
</gene>
<name>A0A255XS89_9PROT</name>
<evidence type="ECO:0000313" key="1">
    <source>
        <dbReference type="EMBL" id="OYQ19849.1"/>
    </source>
</evidence>
<dbReference type="RefSeq" id="WP_094408268.1">
    <property type="nucleotide sequence ID" value="NZ_BMJZ01000006.1"/>
</dbReference>
<proteinExistence type="predicted"/>
<organism evidence="1 2">
    <name type="scientific">Elstera cyanobacteriorum</name>
    <dbReference type="NCBI Taxonomy" id="2022747"/>
    <lineage>
        <taxon>Bacteria</taxon>
        <taxon>Pseudomonadati</taxon>
        <taxon>Pseudomonadota</taxon>
        <taxon>Alphaproteobacteria</taxon>
        <taxon>Rhodospirillales</taxon>
        <taxon>Rhodospirillaceae</taxon>
        <taxon>Elstera</taxon>
    </lineage>
</organism>
<dbReference type="Proteomes" id="UP000216361">
    <property type="component" value="Unassembled WGS sequence"/>
</dbReference>
<keyword evidence="2" id="KW-1185">Reference proteome</keyword>
<dbReference type="AlphaFoldDB" id="A0A255XS89"/>
<comment type="caution">
    <text evidence="1">The sequence shown here is derived from an EMBL/GenBank/DDBJ whole genome shotgun (WGS) entry which is preliminary data.</text>
</comment>
<dbReference type="OrthoDB" id="7368478at2"/>
<protein>
    <submittedName>
        <fullName evidence="1">Uncharacterized protein</fullName>
    </submittedName>
</protein>
<reference evidence="1 2" key="1">
    <citation type="submission" date="2017-07" db="EMBL/GenBank/DDBJ databases">
        <title>Elstera cyanobacteriorum sp. nov., a novel bacterium isolated from cyanobacterial aggregates in a eutrophic lake.</title>
        <authorList>
            <person name="Cai H."/>
        </authorList>
    </citation>
    <scope>NUCLEOTIDE SEQUENCE [LARGE SCALE GENOMIC DNA]</scope>
    <source>
        <strain evidence="1 2">TH019</strain>
    </source>
</reference>
<dbReference type="EMBL" id="NOXS01000030">
    <property type="protein sequence ID" value="OYQ19849.1"/>
    <property type="molecule type" value="Genomic_DNA"/>
</dbReference>